<evidence type="ECO:0000256" key="1">
    <source>
        <dbReference type="ARBA" id="ARBA00004496"/>
    </source>
</evidence>
<keyword evidence="4" id="KW-0597">Phosphoprotein</keyword>
<dbReference type="Gramene" id="Psat07G0645000-T1">
    <property type="protein sequence ID" value="KAI5391640.1"/>
    <property type="gene ID" value="KIW84_076450"/>
</dbReference>
<reference evidence="5 6" key="1">
    <citation type="journal article" date="2022" name="Nat. Genet.">
        <title>Improved pea reference genome and pan-genome highlight genomic features and evolutionary characteristics.</title>
        <authorList>
            <person name="Yang T."/>
            <person name="Liu R."/>
            <person name="Luo Y."/>
            <person name="Hu S."/>
            <person name="Wang D."/>
            <person name="Wang C."/>
            <person name="Pandey M.K."/>
            <person name="Ge S."/>
            <person name="Xu Q."/>
            <person name="Li N."/>
            <person name="Li G."/>
            <person name="Huang Y."/>
            <person name="Saxena R.K."/>
            <person name="Ji Y."/>
            <person name="Li M."/>
            <person name="Yan X."/>
            <person name="He Y."/>
            <person name="Liu Y."/>
            <person name="Wang X."/>
            <person name="Xiang C."/>
            <person name="Varshney R.K."/>
            <person name="Ding H."/>
            <person name="Gao S."/>
            <person name="Zong X."/>
        </authorList>
    </citation>
    <scope>NUCLEOTIDE SEQUENCE [LARGE SCALE GENOMIC DNA]</scope>
    <source>
        <strain evidence="5 6">cv. Zhongwan 6</strain>
    </source>
</reference>
<keyword evidence="6" id="KW-1185">Reference proteome</keyword>
<keyword evidence="3" id="KW-0963">Cytoplasm</keyword>
<dbReference type="AlphaFoldDB" id="A0A9D5A3G8"/>
<comment type="caution">
    <text evidence="5">The sequence shown here is derived from an EMBL/GenBank/DDBJ whole genome shotgun (WGS) entry which is preliminary data.</text>
</comment>
<comment type="similarity">
    <text evidence="2">Belongs to the MLF family.</text>
</comment>
<gene>
    <name evidence="5" type="ORF">KIW84_076450</name>
</gene>
<evidence type="ECO:0000313" key="6">
    <source>
        <dbReference type="Proteomes" id="UP001058974"/>
    </source>
</evidence>
<accession>A0A9D5A3G8</accession>
<dbReference type="GO" id="GO:0005737">
    <property type="term" value="C:cytoplasm"/>
    <property type="evidence" value="ECO:0007669"/>
    <property type="project" value="UniProtKB-SubCell"/>
</dbReference>
<proteinExistence type="inferred from homology"/>
<sequence>MDTSPAKQPTLVKPISSGVRTFIDIRPKISKFDKFIVFKQPEVVKESTYKSSSSDLVSYVMVIVMEKVNHVPLQERKRDRLMMLKTRDIVGLGKNAQDLLVIPKEEKELVGFVFVILLQPSSLSFGFSSQIKNMHKGREVQDNVFKPRGFRNFGGSGFHRIMTMPSLFGGRDPFDDPFFTDSFDNMWSPSSASSGSMQKTNREKGVVIKELDPDDEGVDNFNEKIYRSPMEPFVEHPDDDIDEKQTNGITYENGHRNSEGPSKGHTCNMSFKTSKVTYGGIDGAYYTSTRTRKTGSDGMVIEECKEADTSRGEATHRITRGVHDKGHSVLRKFDSDGKVDMTQMLHNLNEDELSRFEETWKENNRARLPDYDVHRQKDFRVGEVNKNKVWPLSFLEQHSRARGFASNFETGNSSEGRAKKIVRINIE</sequence>
<evidence type="ECO:0000256" key="4">
    <source>
        <dbReference type="ARBA" id="ARBA00022553"/>
    </source>
</evidence>
<evidence type="ECO:0000313" key="5">
    <source>
        <dbReference type="EMBL" id="KAI5391640.1"/>
    </source>
</evidence>
<dbReference type="PANTHER" id="PTHR13105">
    <property type="entry name" value="MYELOID LEUKEMIA FACTOR"/>
    <property type="match status" value="1"/>
</dbReference>
<dbReference type="Proteomes" id="UP001058974">
    <property type="component" value="Chromosome 7"/>
</dbReference>
<dbReference type="EMBL" id="JAMSHJ010000007">
    <property type="protein sequence ID" value="KAI5391640.1"/>
    <property type="molecule type" value="Genomic_DNA"/>
</dbReference>
<protein>
    <recommendedName>
        <fullName evidence="7">Myeloid leukemia factor 1</fullName>
    </recommendedName>
</protein>
<organism evidence="5 6">
    <name type="scientific">Pisum sativum</name>
    <name type="common">Garden pea</name>
    <name type="synonym">Lathyrus oleraceus</name>
    <dbReference type="NCBI Taxonomy" id="3888"/>
    <lineage>
        <taxon>Eukaryota</taxon>
        <taxon>Viridiplantae</taxon>
        <taxon>Streptophyta</taxon>
        <taxon>Embryophyta</taxon>
        <taxon>Tracheophyta</taxon>
        <taxon>Spermatophyta</taxon>
        <taxon>Magnoliopsida</taxon>
        <taxon>eudicotyledons</taxon>
        <taxon>Gunneridae</taxon>
        <taxon>Pentapetalae</taxon>
        <taxon>rosids</taxon>
        <taxon>fabids</taxon>
        <taxon>Fabales</taxon>
        <taxon>Fabaceae</taxon>
        <taxon>Papilionoideae</taxon>
        <taxon>50 kb inversion clade</taxon>
        <taxon>NPAAA clade</taxon>
        <taxon>Hologalegina</taxon>
        <taxon>IRL clade</taxon>
        <taxon>Fabeae</taxon>
        <taxon>Lathyrus</taxon>
    </lineage>
</organism>
<comment type="subcellular location">
    <subcellularLocation>
        <location evidence="1">Cytoplasm</location>
    </subcellularLocation>
</comment>
<dbReference type="Pfam" id="PF10248">
    <property type="entry name" value="Mlf1IP"/>
    <property type="match status" value="1"/>
</dbReference>
<evidence type="ECO:0008006" key="7">
    <source>
        <dbReference type="Google" id="ProtNLM"/>
    </source>
</evidence>
<evidence type="ECO:0000256" key="2">
    <source>
        <dbReference type="ARBA" id="ARBA00008332"/>
    </source>
</evidence>
<evidence type="ECO:0000256" key="3">
    <source>
        <dbReference type="ARBA" id="ARBA00022490"/>
    </source>
</evidence>
<dbReference type="InterPro" id="IPR019376">
    <property type="entry name" value="Myeloid_leukemia_factor"/>
</dbReference>
<name>A0A9D5A3G8_PEA</name>